<sequence>MATRHILDSQDPHYQEGRRMALELKHDHVLAEARRAAVERKRSGSGGDPPRTSKRVFVGRGKPRGRRGGRRQASATVTHPPVECSLSSSVEVPSEILNPQEEFEKNMERLSNILASCPSAEPQRSSASSWSFRQQKASERWKEARPYHLQCLIAKEAVGHPSCCLCHEPAVIRCRECLPEDWFCGDCDVLHHKKQPLHNRESVIHGFFEAIPPTSCIIKGDGGYCTHEQACILPTVKVPDCSCEGTNFTVLPGKPVILITINGRFDLHQPLYKCQTCQQQWTPDSKDLLRSGYWPASVSNSTLYTLDLLSSFQELKVIAPGFSRQAFAKLLEHRTKCGGRTCQRLQDETARLAALKTELHCTDEMVSQWLSDVKEWAADETPDTSHATQGTTHRGLQQSIEGLYLSVRQRKQTLYRQNDSSKFRHRLRRKLAEDKKLLLQEIQEYNGLVPDSATNIDVAAVEHSLTGESSVSQIWPWEVHGSANISMKKQLHDQVMLAMRLQEEKSILVLEMAQHCTWLQSLAVVLKNKMAEEDKGNEGLGCLLRRRLSEVSERLQVVLQQYKTALGPEASVLLHVEAEDPSGLSSPDTSEDEEENTV</sequence>
<accession>A0AAW2AKV6</accession>
<dbReference type="Pfam" id="PF18804">
    <property type="entry name" value="CxC3"/>
    <property type="match status" value="1"/>
</dbReference>
<gene>
    <name evidence="3" type="ORF">ABG768_024130</name>
</gene>
<reference evidence="3 4" key="1">
    <citation type="submission" date="2024-05" db="EMBL/GenBank/DDBJ databases">
        <title>A high-quality chromosomal-level genome assembly of Topmouth culter (Culter alburnus).</title>
        <authorList>
            <person name="Zhao H."/>
        </authorList>
    </citation>
    <scope>NUCLEOTIDE SEQUENCE [LARGE SCALE GENOMIC DNA]</scope>
    <source>
        <strain evidence="3">CATC2023</strain>
        <tissue evidence="3">Muscle</tissue>
    </source>
</reference>
<dbReference type="PANTHER" id="PTHR33104">
    <property type="entry name" value="SI:DKEY-29D5.2"/>
    <property type="match status" value="1"/>
</dbReference>
<organism evidence="3 4">
    <name type="scientific">Culter alburnus</name>
    <name type="common">Topmouth culter</name>
    <dbReference type="NCBI Taxonomy" id="194366"/>
    <lineage>
        <taxon>Eukaryota</taxon>
        <taxon>Metazoa</taxon>
        <taxon>Chordata</taxon>
        <taxon>Craniata</taxon>
        <taxon>Vertebrata</taxon>
        <taxon>Euteleostomi</taxon>
        <taxon>Actinopterygii</taxon>
        <taxon>Neopterygii</taxon>
        <taxon>Teleostei</taxon>
        <taxon>Ostariophysi</taxon>
        <taxon>Cypriniformes</taxon>
        <taxon>Xenocyprididae</taxon>
        <taxon>Xenocypridinae</taxon>
        <taxon>Culter</taxon>
    </lineage>
</organism>
<comment type="caution">
    <text evidence="3">The sequence shown here is derived from an EMBL/GenBank/DDBJ whole genome shotgun (WGS) entry which is preliminary data.</text>
</comment>
<dbReference type="AlphaFoldDB" id="A0AAW2AKV6"/>
<evidence type="ECO:0000256" key="1">
    <source>
        <dbReference type="SAM" id="MobiDB-lite"/>
    </source>
</evidence>
<feature type="compositionally biased region" description="Acidic residues" evidence="1">
    <location>
        <begin position="589"/>
        <end position="598"/>
    </location>
</feature>
<proteinExistence type="predicted"/>
<keyword evidence="4" id="KW-1185">Reference proteome</keyword>
<evidence type="ECO:0000313" key="4">
    <source>
        <dbReference type="Proteomes" id="UP001479290"/>
    </source>
</evidence>
<feature type="compositionally biased region" description="Basic residues" evidence="1">
    <location>
        <begin position="61"/>
        <end position="70"/>
    </location>
</feature>
<evidence type="ECO:0000259" key="2">
    <source>
        <dbReference type="Pfam" id="PF18804"/>
    </source>
</evidence>
<feature type="region of interest" description="Disordered" evidence="1">
    <location>
        <begin position="34"/>
        <end position="80"/>
    </location>
</feature>
<dbReference type="Proteomes" id="UP001479290">
    <property type="component" value="Unassembled WGS sequence"/>
</dbReference>
<dbReference type="InterPro" id="IPR040564">
    <property type="entry name" value="CxC3-like"/>
</dbReference>
<protein>
    <recommendedName>
        <fullName evidence="2">CxC3 like cysteine cluster domain-containing protein</fullName>
    </recommendedName>
</protein>
<dbReference type="CDD" id="cd19757">
    <property type="entry name" value="Bbox1"/>
    <property type="match status" value="1"/>
</dbReference>
<feature type="region of interest" description="Disordered" evidence="1">
    <location>
        <begin position="577"/>
        <end position="598"/>
    </location>
</feature>
<dbReference type="PANTHER" id="PTHR33104:SF2">
    <property type="entry name" value="CXC3 LIKE CYSTEINE CLUSTER DOMAIN-CONTAINING PROTEIN"/>
    <property type="match status" value="1"/>
</dbReference>
<name>A0AAW2AKV6_CULAL</name>
<dbReference type="EMBL" id="JAWDJR010000006">
    <property type="protein sequence ID" value="KAK9973394.1"/>
    <property type="molecule type" value="Genomic_DNA"/>
</dbReference>
<feature type="domain" description="CxC3 like cysteine cluster" evidence="2">
    <location>
        <begin position="233"/>
        <end position="333"/>
    </location>
</feature>
<evidence type="ECO:0000313" key="3">
    <source>
        <dbReference type="EMBL" id="KAK9973394.1"/>
    </source>
</evidence>